<dbReference type="PROSITE" id="PS51184">
    <property type="entry name" value="JMJC"/>
    <property type="match status" value="1"/>
</dbReference>
<dbReference type="SUPFAM" id="SSF51197">
    <property type="entry name" value="Clavaminate synthase-like"/>
    <property type="match status" value="1"/>
</dbReference>
<dbReference type="PANTHER" id="PTHR12461">
    <property type="entry name" value="HYPOXIA-INDUCIBLE FACTOR 1 ALPHA INHIBITOR-RELATED"/>
    <property type="match status" value="1"/>
</dbReference>
<dbReference type="Proteomes" id="UP001303473">
    <property type="component" value="Unassembled WGS sequence"/>
</dbReference>
<proteinExistence type="predicted"/>
<protein>
    <recommendedName>
        <fullName evidence="2">JmjC domain-containing protein</fullName>
    </recommendedName>
</protein>
<feature type="compositionally biased region" description="Basic and acidic residues" evidence="1">
    <location>
        <begin position="73"/>
        <end position="91"/>
    </location>
</feature>
<feature type="compositionally biased region" description="Basic and acidic residues" evidence="1">
    <location>
        <begin position="53"/>
        <end position="62"/>
    </location>
</feature>
<dbReference type="Gene3D" id="2.60.120.650">
    <property type="entry name" value="Cupin"/>
    <property type="match status" value="1"/>
</dbReference>
<dbReference type="PANTHER" id="PTHR12461:SF101">
    <property type="entry name" value="TRNA WYBUTOSINE-SYNTHESIZING PROTEIN 4"/>
    <property type="match status" value="1"/>
</dbReference>
<dbReference type="FunFam" id="2.60.120.650:FF:000046">
    <property type="entry name" value="JmjC domain-containing protein D"/>
    <property type="match status" value="1"/>
</dbReference>
<evidence type="ECO:0000313" key="3">
    <source>
        <dbReference type="EMBL" id="KAK3944873.1"/>
    </source>
</evidence>
<reference evidence="4" key="1">
    <citation type="journal article" date="2023" name="Mol. Phylogenet. Evol.">
        <title>Genome-scale phylogeny and comparative genomics of the fungal order Sordariales.</title>
        <authorList>
            <person name="Hensen N."/>
            <person name="Bonometti L."/>
            <person name="Westerberg I."/>
            <person name="Brannstrom I.O."/>
            <person name="Guillou S."/>
            <person name="Cros-Aarteil S."/>
            <person name="Calhoun S."/>
            <person name="Haridas S."/>
            <person name="Kuo A."/>
            <person name="Mondo S."/>
            <person name="Pangilinan J."/>
            <person name="Riley R."/>
            <person name="LaButti K."/>
            <person name="Andreopoulos B."/>
            <person name="Lipzen A."/>
            <person name="Chen C."/>
            <person name="Yan M."/>
            <person name="Daum C."/>
            <person name="Ng V."/>
            <person name="Clum A."/>
            <person name="Steindorff A."/>
            <person name="Ohm R.A."/>
            <person name="Martin F."/>
            <person name="Silar P."/>
            <person name="Natvig D.O."/>
            <person name="Lalanne C."/>
            <person name="Gautier V."/>
            <person name="Ament-Velasquez S.L."/>
            <person name="Kruys A."/>
            <person name="Hutchinson M.I."/>
            <person name="Powell A.J."/>
            <person name="Barry K."/>
            <person name="Miller A.N."/>
            <person name="Grigoriev I.V."/>
            <person name="Debuchy R."/>
            <person name="Gladieux P."/>
            <person name="Hiltunen Thoren M."/>
            <person name="Johannesson H."/>
        </authorList>
    </citation>
    <scope>NUCLEOTIDE SEQUENCE [LARGE SCALE GENOMIC DNA]</scope>
    <source>
        <strain evidence="4">CBS 340.73</strain>
    </source>
</reference>
<dbReference type="InterPro" id="IPR003347">
    <property type="entry name" value="JmjC_dom"/>
</dbReference>
<dbReference type="SMART" id="SM00558">
    <property type="entry name" value="JmjC"/>
    <property type="match status" value="1"/>
</dbReference>
<accession>A0AAN6NIW2</accession>
<dbReference type="Pfam" id="PF13621">
    <property type="entry name" value="Cupin_8"/>
    <property type="match status" value="1"/>
</dbReference>
<dbReference type="InterPro" id="IPR041667">
    <property type="entry name" value="Cupin_8"/>
</dbReference>
<dbReference type="AlphaFoldDB" id="A0AAN6NIW2"/>
<keyword evidence="4" id="KW-1185">Reference proteome</keyword>
<evidence type="ECO:0000313" key="4">
    <source>
        <dbReference type="Proteomes" id="UP001303473"/>
    </source>
</evidence>
<feature type="region of interest" description="Disordered" evidence="1">
    <location>
        <begin position="53"/>
        <end position="91"/>
    </location>
</feature>
<gene>
    <name evidence="3" type="ORF">QBC46DRAFT_373428</name>
</gene>
<evidence type="ECO:0000256" key="1">
    <source>
        <dbReference type="SAM" id="MobiDB-lite"/>
    </source>
</evidence>
<feature type="domain" description="JmjC" evidence="2">
    <location>
        <begin position="221"/>
        <end position="389"/>
    </location>
</feature>
<dbReference type="EMBL" id="MU853757">
    <property type="protein sequence ID" value="KAK3944873.1"/>
    <property type="molecule type" value="Genomic_DNA"/>
</dbReference>
<evidence type="ECO:0000259" key="2">
    <source>
        <dbReference type="PROSITE" id="PS51184"/>
    </source>
</evidence>
<comment type="caution">
    <text evidence="3">The sequence shown here is derived from an EMBL/GenBank/DDBJ whole genome shotgun (WGS) entry which is preliminary data.</text>
</comment>
<sequence>MERERDLDEMVKVLDMAIILAGAPGEGEGKNNRLGRRWIDTALQLLEEVCHANDSPKTREGGGDEVPPAKKQKLSDEKDKGNNVWEHEPSFSTEERFTPVVQKGVERVYRPSMEWFQEYMDKAEKGPLPLVITGVVDDWPARTTRPWNKPAYLLSRTFGGRRLVPVEVGRSYVDDGWGQQIIPFKEFLSVYIDPPRTKGQNGQGGGRKGKVGYLAQHQLFTQLPQLRNDIRIPDYCYTAPPKHPTDPSQDQAELDEPQLNAWFGPGGTITPLHTDPYHNLLVQVVGRKYVRLYSPHETPRMRPRGKEGGVEMGNTSHVDIGVFEGWDKPDIEAEGEGEENGEGGWEDEFKKVPYLECILQPGDMLYIPIGWWHYVRGLSVSFSVSFWWN</sequence>
<organism evidence="3 4">
    <name type="scientific">Diplogelasinospora grovesii</name>
    <dbReference type="NCBI Taxonomy" id="303347"/>
    <lineage>
        <taxon>Eukaryota</taxon>
        <taxon>Fungi</taxon>
        <taxon>Dikarya</taxon>
        <taxon>Ascomycota</taxon>
        <taxon>Pezizomycotina</taxon>
        <taxon>Sordariomycetes</taxon>
        <taxon>Sordariomycetidae</taxon>
        <taxon>Sordariales</taxon>
        <taxon>Diplogelasinosporaceae</taxon>
        <taxon>Diplogelasinospora</taxon>
    </lineage>
</organism>
<name>A0AAN6NIW2_9PEZI</name>